<dbReference type="Proteomes" id="UP000541558">
    <property type="component" value="Unassembled WGS sequence"/>
</dbReference>
<comment type="caution">
    <text evidence="2">The sequence shown here is derived from an EMBL/GenBank/DDBJ whole genome shotgun (WGS) entry which is preliminary data.</text>
</comment>
<evidence type="ECO:0000313" key="2">
    <source>
        <dbReference type="EMBL" id="KAF5311647.1"/>
    </source>
</evidence>
<dbReference type="GO" id="GO:0003735">
    <property type="term" value="F:structural constituent of ribosome"/>
    <property type="evidence" value="ECO:0007669"/>
    <property type="project" value="InterPro"/>
</dbReference>
<reference evidence="2 3" key="1">
    <citation type="journal article" date="2020" name="ISME J.">
        <title>Uncovering the hidden diversity of litter-decomposition mechanisms in mushroom-forming fungi.</title>
        <authorList>
            <person name="Floudas D."/>
            <person name="Bentzer J."/>
            <person name="Ahren D."/>
            <person name="Johansson T."/>
            <person name="Persson P."/>
            <person name="Tunlid A."/>
        </authorList>
    </citation>
    <scope>NUCLEOTIDE SEQUENCE [LARGE SCALE GENOMIC DNA]</scope>
    <source>
        <strain evidence="2 3">CBS 175.51</strain>
    </source>
</reference>
<gene>
    <name evidence="2" type="ORF">D9611_009560</name>
</gene>
<feature type="region of interest" description="Disordered" evidence="1">
    <location>
        <begin position="20"/>
        <end position="53"/>
    </location>
</feature>
<keyword evidence="3" id="KW-1185">Reference proteome</keyword>
<protein>
    <submittedName>
        <fullName evidence="2">Uncharacterized protein</fullName>
    </submittedName>
</protein>
<dbReference type="EMBL" id="JAACJK010000225">
    <property type="protein sequence ID" value="KAF5311647.1"/>
    <property type="molecule type" value="Genomic_DNA"/>
</dbReference>
<accession>A0A8H5AWV3</accession>
<evidence type="ECO:0000313" key="3">
    <source>
        <dbReference type="Proteomes" id="UP000541558"/>
    </source>
</evidence>
<evidence type="ECO:0000256" key="1">
    <source>
        <dbReference type="SAM" id="MobiDB-lite"/>
    </source>
</evidence>
<dbReference type="InterPro" id="IPR000597">
    <property type="entry name" value="Ribosomal_uL3"/>
</dbReference>
<feature type="compositionally biased region" description="Low complexity" evidence="1">
    <location>
        <begin position="31"/>
        <end position="50"/>
    </location>
</feature>
<organism evidence="2 3">
    <name type="scientific">Ephemerocybe angulata</name>
    <dbReference type="NCBI Taxonomy" id="980116"/>
    <lineage>
        <taxon>Eukaryota</taxon>
        <taxon>Fungi</taxon>
        <taxon>Dikarya</taxon>
        <taxon>Basidiomycota</taxon>
        <taxon>Agaricomycotina</taxon>
        <taxon>Agaricomycetes</taxon>
        <taxon>Agaricomycetidae</taxon>
        <taxon>Agaricales</taxon>
        <taxon>Agaricineae</taxon>
        <taxon>Psathyrellaceae</taxon>
        <taxon>Ephemerocybe</taxon>
    </lineage>
</organism>
<dbReference type="AlphaFoldDB" id="A0A8H5AWV3"/>
<name>A0A8H5AWV3_9AGAR</name>
<proteinExistence type="predicted"/>
<dbReference type="Pfam" id="PF00297">
    <property type="entry name" value="Ribosomal_L3"/>
    <property type="match status" value="1"/>
</dbReference>
<sequence>MASLQSLSQLHGLVSTITNTVPSSTRKHTGTALPLTIPTHPPTKKTNTPTGDFTHDSIVRNDVLVAPESSKALLLRKFLMINAWHHGGRPSAIWDSNYYCSPNTATLVSELKRTSKQRIVVPVLAHTLVRKASLARKRPISFKIQHSRGSIAGKVDFSYKLMEIPLKGGFIDDKVDLDPGLFRLRA</sequence>
<dbReference type="GO" id="GO:0005840">
    <property type="term" value="C:ribosome"/>
    <property type="evidence" value="ECO:0007669"/>
    <property type="project" value="InterPro"/>
</dbReference>
<dbReference type="GO" id="GO:0006412">
    <property type="term" value="P:translation"/>
    <property type="evidence" value="ECO:0007669"/>
    <property type="project" value="InterPro"/>
</dbReference>